<proteinExistence type="evidence at transcript level"/>
<dbReference type="EMBL" id="AK375464">
    <property type="protein sequence ID" value="BAK06659.1"/>
    <property type="molecule type" value="mRNA"/>
</dbReference>
<reference evidence="1" key="1">
    <citation type="journal article" date="2011" name="Plant Physiol.">
        <title>Comprehensive sequence analysis of 24,783 barley full-length cDNAs derived from 12 clone libraries.</title>
        <authorList>
            <person name="Matsumoto T."/>
            <person name="Tanaka T."/>
            <person name="Sakai H."/>
            <person name="Amano N."/>
            <person name="Kanamori H."/>
            <person name="Kurita K."/>
            <person name="Kikuta A."/>
            <person name="Kamiya K."/>
            <person name="Yamamoto M."/>
            <person name="Ikawa H."/>
            <person name="Fujii N."/>
            <person name="Hori K."/>
            <person name="Itoh T."/>
            <person name="Sato K."/>
        </authorList>
    </citation>
    <scope>NUCLEOTIDE SEQUENCE</scope>
    <source>
        <tissue evidence="1">Flower</tissue>
    </source>
</reference>
<sequence>MIAHEQIVEKPPRNAPRNLPETLNHYFYKKQGDRGSHVAVLFLLSPDYGCQVSPACCSSNYGRATCCCSVCSQPWLWSCSESVMLFMAVAGA</sequence>
<evidence type="ECO:0000313" key="1">
    <source>
        <dbReference type="EMBL" id="BAK06659.1"/>
    </source>
</evidence>
<protein>
    <submittedName>
        <fullName evidence="1">Predicted protein</fullName>
    </submittedName>
</protein>
<organism evidence="1">
    <name type="scientific">Hordeum vulgare subsp. vulgare</name>
    <name type="common">Domesticated barley</name>
    <dbReference type="NCBI Taxonomy" id="112509"/>
    <lineage>
        <taxon>Eukaryota</taxon>
        <taxon>Viridiplantae</taxon>
        <taxon>Streptophyta</taxon>
        <taxon>Embryophyta</taxon>
        <taxon>Tracheophyta</taxon>
        <taxon>Spermatophyta</taxon>
        <taxon>Magnoliopsida</taxon>
        <taxon>Liliopsida</taxon>
        <taxon>Poales</taxon>
        <taxon>Poaceae</taxon>
        <taxon>BOP clade</taxon>
        <taxon>Pooideae</taxon>
        <taxon>Triticodae</taxon>
        <taxon>Triticeae</taxon>
        <taxon>Hordeinae</taxon>
        <taxon>Hordeum</taxon>
    </lineage>
</organism>
<name>F2EH37_HORVV</name>
<dbReference type="AlphaFoldDB" id="F2EH37"/>
<accession>F2EH37</accession>